<feature type="transmembrane region" description="Helical" evidence="10">
    <location>
        <begin position="352"/>
        <end position="375"/>
    </location>
</feature>
<feature type="transmembrane region" description="Helical" evidence="10">
    <location>
        <begin position="301"/>
        <end position="321"/>
    </location>
</feature>
<evidence type="ECO:0000256" key="7">
    <source>
        <dbReference type="ARBA" id="ARBA00022989"/>
    </source>
</evidence>
<dbReference type="Gene3D" id="1.10.3860.10">
    <property type="entry name" value="Sodium:dicarboxylate symporter"/>
    <property type="match status" value="1"/>
</dbReference>
<feature type="region of interest" description="Disordered" evidence="9">
    <location>
        <begin position="406"/>
        <end position="437"/>
    </location>
</feature>
<feature type="transmembrane region" description="Helical" evidence="10">
    <location>
        <begin position="82"/>
        <end position="104"/>
    </location>
</feature>
<dbReference type="GO" id="GO:0005886">
    <property type="term" value="C:plasma membrane"/>
    <property type="evidence" value="ECO:0007669"/>
    <property type="project" value="UniProtKB-SubCell"/>
</dbReference>
<sequence>MQRLTTYILVAMVLGIVVGYGCHELWPDPNTARSIASYISLFTDIFLRLIKMIIAPLVFSTLVVGVAHMGDVGAVGRIGGKAMLWFVSASLVSLLLGLVLVNLMQPGASLNLPLPEAGAASSIRASSLSLKDFVAHLVPVSVFDAMARNEILQIVVFSLMFGVAAAALGEKAQVLVRWIEELSHVILKMTGYIMLLAPIAVFASMAAIITTQGLGILVTYGTFVLEFYIGLAILWCLLTAVGFLFFGKRVFELVSLVRQPFLLAFSTASSEAAYPRLMEQLARFGVSPKVISFVLPLGYSFNLDGSMMYCTFAVVFIAQAYNIDLSWGQQATMLLLLMLTSKGMAGVPRASLVVIAATLSTFNIPEAGLLLIIGIDQFLDMGRSATNVIGNSLAAAVVGKWEGDRTPEPGAAVLPEPPPGTFDQAEAAEAAGATQPA</sequence>
<keyword evidence="4" id="KW-1003">Cell membrane</keyword>
<keyword evidence="6" id="KW-0769">Symport</keyword>
<evidence type="ECO:0000256" key="1">
    <source>
        <dbReference type="ARBA" id="ARBA00004429"/>
    </source>
</evidence>
<feature type="transmembrane region" description="Helical" evidence="10">
    <location>
        <begin position="151"/>
        <end position="169"/>
    </location>
</feature>
<accession>A0A9X1Y9I5</accession>
<evidence type="ECO:0000256" key="5">
    <source>
        <dbReference type="ARBA" id="ARBA00022692"/>
    </source>
</evidence>
<dbReference type="GO" id="GO:0006835">
    <property type="term" value="P:dicarboxylic acid transport"/>
    <property type="evidence" value="ECO:0007669"/>
    <property type="project" value="TreeGrafter"/>
</dbReference>
<proteinExistence type="inferred from homology"/>
<keyword evidence="3" id="KW-0813">Transport</keyword>
<dbReference type="PROSITE" id="PS51257">
    <property type="entry name" value="PROKAR_LIPOPROTEIN"/>
    <property type="match status" value="1"/>
</dbReference>
<comment type="similarity">
    <text evidence="2">Belongs to the dicarboxylate/amino acid:cation symporter (DAACS) (TC 2.A.23) family.</text>
</comment>
<dbReference type="EMBL" id="JALPRX010000071">
    <property type="protein sequence ID" value="MCK8785976.1"/>
    <property type="molecule type" value="Genomic_DNA"/>
</dbReference>
<evidence type="ECO:0000256" key="3">
    <source>
        <dbReference type="ARBA" id="ARBA00022448"/>
    </source>
</evidence>
<feature type="compositionally biased region" description="Low complexity" evidence="9">
    <location>
        <begin position="425"/>
        <end position="437"/>
    </location>
</feature>
<evidence type="ECO:0000256" key="2">
    <source>
        <dbReference type="ARBA" id="ARBA00006148"/>
    </source>
</evidence>
<dbReference type="PRINTS" id="PR00173">
    <property type="entry name" value="EDTRNSPORT"/>
</dbReference>
<dbReference type="Proteomes" id="UP001139516">
    <property type="component" value="Unassembled WGS sequence"/>
</dbReference>
<feature type="transmembrane region" description="Helical" evidence="10">
    <location>
        <begin position="7"/>
        <end position="26"/>
    </location>
</feature>
<feature type="transmembrane region" description="Helical" evidence="10">
    <location>
        <begin position="190"/>
        <end position="215"/>
    </location>
</feature>
<comment type="subcellular location">
    <subcellularLocation>
        <location evidence="1">Cell inner membrane</location>
        <topology evidence="1">Multi-pass membrane protein</topology>
    </subcellularLocation>
</comment>
<dbReference type="InterPro" id="IPR036458">
    <property type="entry name" value="Na:dicarbo_symporter_sf"/>
</dbReference>
<evidence type="ECO:0000256" key="6">
    <source>
        <dbReference type="ARBA" id="ARBA00022847"/>
    </source>
</evidence>
<keyword evidence="12" id="KW-1185">Reference proteome</keyword>
<evidence type="ECO:0000313" key="11">
    <source>
        <dbReference type="EMBL" id="MCK8785976.1"/>
    </source>
</evidence>
<reference evidence="11" key="1">
    <citation type="submission" date="2022-04" db="EMBL/GenBank/DDBJ databases">
        <title>Roseomonas acroporae sp. nov., isolated from coral Acropora digitifera.</title>
        <authorList>
            <person name="Sun H."/>
        </authorList>
    </citation>
    <scope>NUCLEOTIDE SEQUENCE</scope>
    <source>
        <strain evidence="11">NAR14</strain>
    </source>
</reference>
<dbReference type="Pfam" id="PF00375">
    <property type="entry name" value="SDF"/>
    <property type="match status" value="1"/>
</dbReference>
<dbReference type="SUPFAM" id="SSF118215">
    <property type="entry name" value="Proton glutamate symport protein"/>
    <property type="match status" value="1"/>
</dbReference>
<dbReference type="GO" id="GO:0015293">
    <property type="term" value="F:symporter activity"/>
    <property type="evidence" value="ECO:0007669"/>
    <property type="project" value="UniProtKB-KW"/>
</dbReference>
<dbReference type="FunFam" id="1.10.3860.10:FF:000001">
    <property type="entry name" value="C4-dicarboxylate transport protein"/>
    <property type="match status" value="1"/>
</dbReference>
<evidence type="ECO:0000256" key="8">
    <source>
        <dbReference type="ARBA" id="ARBA00023136"/>
    </source>
</evidence>
<evidence type="ECO:0000313" key="12">
    <source>
        <dbReference type="Proteomes" id="UP001139516"/>
    </source>
</evidence>
<keyword evidence="8 10" id="KW-0472">Membrane</keyword>
<dbReference type="PANTHER" id="PTHR42865:SF7">
    <property type="entry name" value="PROTON_GLUTAMATE-ASPARTATE SYMPORTER"/>
    <property type="match status" value="1"/>
</dbReference>
<keyword evidence="5 10" id="KW-0812">Transmembrane</keyword>
<feature type="transmembrane region" description="Helical" evidence="10">
    <location>
        <begin position="46"/>
        <end position="70"/>
    </location>
</feature>
<dbReference type="AlphaFoldDB" id="A0A9X1Y9I5"/>
<organism evidence="11 12">
    <name type="scientific">Roseomonas acroporae</name>
    <dbReference type="NCBI Taxonomy" id="2937791"/>
    <lineage>
        <taxon>Bacteria</taxon>
        <taxon>Pseudomonadati</taxon>
        <taxon>Pseudomonadota</taxon>
        <taxon>Alphaproteobacteria</taxon>
        <taxon>Acetobacterales</taxon>
        <taxon>Roseomonadaceae</taxon>
        <taxon>Roseomonas</taxon>
    </lineage>
</organism>
<evidence type="ECO:0000256" key="10">
    <source>
        <dbReference type="SAM" id="Phobius"/>
    </source>
</evidence>
<name>A0A9X1Y9I5_9PROT</name>
<comment type="caution">
    <text evidence="11">The sequence shown here is derived from an EMBL/GenBank/DDBJ whole genome shotgun (WGS) entry which is preliminary data.</text>
</comment>
<protein>
    <submittedName>
        <fullName evidence="11">Dicarboxylate/amino acid:cation symporter</fullName>
    </submittedName>
</protein>
<evidence type="ECO:0000256" key="4">
    <source>
        <dbReference type="ARBA" id="ARBA00022475"/>
    </source>
</evidence>
<dbReference type="PANTHER" id="PTHR42865">
    <property type="entry name" value="PROTON/GLUTAMATE-ASPARTATE SYMPORTER"/>
    <property type="match status" value="1"/>
</dbReference>
<feature type="transmembrane region" description="Helical" evidence="10">
    <location>
        <begin position="227"/>
        <end position="246"/>
    </location>
</feature>
<dbReference type="RefSeq" id="WP_248668095.1">
    <property type="nucleotide sequence ID" value="NZ_JALPRX010000071.1"/>
</dbReference>
<evidence type="ECO:0000256" key="9">
    <source>
        <dbReference type="SAM" id="MobiDB-lite"/>
    </source>
</evidence>
<keyword evidence="7 10" id="KW-1133">Transmembrane helix</keyword>
<gene>
    <name evidence="11" type="ORF">M0638_16485</name>
</gene>
<dbReference type="InterPro" id="IPR001991">
    <property type="entry name" value="Na-dicarboxylate_symporter"/>
</dbReference>